<feature type="transmembrane region" description="Helical" evidence="1">
    <location>
        <begin position="44"/>
        <end position="68"/>
    </location>
</feature>
<protein>
    <submittedName>
        <fullName evidence="2">Uncharacterized protein</fullName>
    </submittedName>
</protein>
<dbReference type="RefSeq" id="WP_055176510.1">
    <property type="nucleotide sequence ID" value="NZ_JAUSQY010000001.1"/>
</dbReference>
<dbReference type="AlphaFoldDB" id="A0A0Q1AIL8"/>
<proteinExistence type="predicted"/>
<keyword evidence="3" id="KW-1185">Reference proteome</keyword>
<dbReference type="PATRIC" id="fig|1544413.3.peg.757"/>
<evidence type="ECO:0000256" key="1">
    <source>
        <dbReference type="SAM" id="Phobius"/>
    </source>
</evidence>
<dbReference type="STRING" id="1544413.Clow_00756"/>
<dbReference type="EMBL" id="LKEV01000002">
    <property type="protein sequence ID" value="KQB86548.1"/>
    <property type="molecule type" value="Genomic_DNA"/>
</dbReference>
<gene>
    <name evidence="2" type="ORF">Clow_00756</name>
</gene>
<dbReference type="OrthoDB" id="4423941at2"/>
<sequence>MDYSTGAYPDYPSYGQEQIRVPGKVDVIEALGWAFKTVFRNKRVWILGSLLGFFVVGIFAAAVIMAVMGPGNYYDLPEELLIF</sequence>
<keyword evidence="1" id="KW-0472">Membrane</keyword>
<keyword evidence="1" id="KW-0812">Transmembrane</keyword>
<organism evidence="2 3">
    <name type="scientific">Corynebacterium lowii</name>
    <dbReference type="NCBI Taxonomy" id="1544413"/>
    <lineage>
        <taxon>Bacteria</taxon>
        <taxon>Bacillati</taxon>
        <taxon>Actinomycetota</taxon>
        <taxon>Actinomycetes</taxon>
        <taxon>Mycobacteriales</taxon>
        <taxon>Corynebacteriaceae</taxon>
        <taxon>Corynebacterium</taxon>
    </lineage>
</organism>
<keyword evidence="1" id="KW-1133">Transmembrane helix</keyword>
<comment type="caution">
    <text evidence="2">The sequence shown here is derived from an EMBL/GenBank/DDBJ whole genome shotgun (WGS) entry which is preliminary data.</text>
</comment>
<dbReference type="Proteomes" id="UP000050488">
    <property type="component" value="Unassembled WGS sequence"/>
</dbReference>
<accession>A0A0Q1AIL8</accession>
<name>A0A0Q1AIL8_9CORY</name>
<reference evidence="2 3" key="1">
    <citation type="submission" date="2015-10" db="EMBL/GenBank/DDBJ databases">
        <title>Corynebacteirum lowii and Corynebacterium oculi species nova, derived from human clinical disease and and emended description of Corynebacterium mastiditis.</title>
        <authorList>
            <person name="Bernard K."/>
            <person name="Pacheco A.L."/>
            <person name="Mcdougall C."/>
            <person name="Burtx T."/>
            <person name="Weibe D."/>
            <person name="Tyler S."/>
            <person name="Olson A.B."/>
            <person name="Cnockaert M."/>
            <person name="Eguchi H."/>
            <person name="Kuwahara T."/>
            <person name="Nakayama-Imaohji H."/>
            <person name="Boudewijins M."/>
            <person name="Van Hoecke F."/>
            <person name="Bernier A.-M."/>
            <person name="Vandamme P."/>
        </authorList>
    </citation>
    <scope>NUCLEOTIDE SEQUENCE [LARGE SCALE GENOMIC DNA]</scope>
    <source>
        <strain evidence="2 3">NML 130206</strain>
    </source>
</reference>
<evidence type="ECO:0000313" key="2">
    <source>
        <dbReference type="EMBL" id="KQB86548.1"/>
    </source>
</evidence>
<evidence type="ECO:0000313" key="3">
    <source>
        <dbReference type="Proteomes" id="UP000050488"/>
    </source>
</evidence>